<dbReference type="OrthoDB" id="211365at2157"/>
<dbReference type="AlphaFoldDB" id="A0A554MW79"/>
<dbReference type="RefSeq" id="WP_144263121.1">
    <property type="nucleotide sequence ID" value="NZ_QMDX01000013.1"/>
</dbReference>
<dbReference type="EMBL" id="QMDX01000013">
    <property type="protein sequence ID" value="TSD09385.1"/>
    <property type="molecule type" value="Genomic_DNA"/>
</dbReference>
<dbReference type="InParanoid" id="A0A554MW79"/>
<comment type="caution">
    <text evidence="1">The sequence shown here is derived from an EMBL/GenBank/DDBJ whole genome shotgun (WGS) entry which is preliminary data.</text>
</comment>
<sequence>MSTAHQIVDILLAGLLAGSVAFALSIAAPQAATSVGVAAAAAFYFSRHPWGVSVETGREYNEQFDELYDRYLPF</sequence>
<organism evidence="1 2">
    <name type="scientific">Haloglomus irregulare</name>
    <dbReference type="NCBI Taxonomy" id="2234134"/>
    <lineage>
        <taxon>Archaea</taxon>
        <taxon>Methanobacteriati</taxon>
        <taxon>Methanobacteriota</taxon>
        <taxon>Stenosarchaea group</taxon>
        <taxon>Halobacteria</taxon>
        <taxon>Halobacteriales</taxon>
        <taxon>Natronomonadaceae</taxon>
        <taxon>Haloglomus</taxon>
    </lineage>
</organism>
<evidence type="ECO:0000313" key="2">
    <source>
        <dbReference type="Proteomes" id="UP000319894"/>
    </source>
</evidence>
<reference evidence="1 2" key="1">
    <citation type="submission" date="2018-06" db="EMBL/GenBank/DDBJ databases">
        <title>Natronomonas sp. F16-60 a new haloarchaeon isolated from a solar saltern of Isla Cristina, Huelva, Spain.</title>
        <authorList>
            <person name="Duran-Viseras A."/>
            <person name="Sanchez-Porro C."/>
            <person name="Ventosa A."/>
        </authorList>
    </citation>
    <scope>NUCLEOTIDE SEQUENCE [LARGE SCALE GENOMIC DNA]</scope>
    <source>
        <strain evidence="1 2">F16-60</strain>
    </source>
</reference>
<evidence type="ECO:0000313" key="1">
    <source>
        <dbReference type="EMBL" id="TSD09385.1"/>
    </source>
</evidence>
<accession>A0A554MW79</accession>
<proteinExistence type="predicted"/>
<dbReference type="Proteomes" id="UP000319894">
    <property type="component" value="Unassembled WGS sequence"/>
</dbReference>
<protein>
    <submittedName>
        <fullName evidence="1">Uncharacterized protein</fullName>
    </submittedName>
</protein>
<name>A0A554MW79_9EURY</name>
<keyword evidence="2" id="KW-1185">Reference proteome</keyword>
<gene>
    <name evidence="1" type="ORF">DP107_15865</name>
</gene>